<dbReference type="PANTHER" id="PTHR42927">
    <property type="entry name" value="HELICASE SUPERFAMILY 1 AND 2 DOMAIN-CONTAINING PROTEIN"/>
    <property type="match status" value="1"/>
</dbReference>
<dbReference type="InterPro" id="IPR027417">
    <property type="entry name" value="P-loop_NTPase"/>
</dbReference>
<comment type="caution">
    <text evidence="1">The sequence shown here is derived from an EMBL/GenBank/DDBJ whole genome shotgun (WGS) entry which is preliminary data.</text>
</comment>
<accession>A0ABV9CQQ4</accession>
<protein>
    <submittedName>
        <fullName evidence="1">Uncharacterized protein</fullName>
    </submittedName>
</protein>
<evidence type="ECO:0000313" key="1">
    <source>
        <dbReference type="EMBL" id="MFC4535629.1"/>
    </source>
</evidence>
<reference evidence="2" key="1">
    <citation type="journal article" date="2019" name="Int. J. Syst. Evol. Microbiol.">
        <title>The Global Catalogue of Microorganisms (GCM) 10K type strain sequencing project: providing services to taxonomists for standard genome sequencing and annotation.</title>
        <authorList>
            <consortium name="The Broad Institute Genomics Platform"/>
            <consortium name="The Broad Institute Genome Sequencing Center for Infectious Disease"/>
            <person name="Wu L."/>
            <person name="Ma J."/>
        </authorList>
    </citation>
    <scope>NUCLEOTIDE SEQUENCE [LARGE SCALE GENOMIC DNA]</scope>
    <source>
        <strain evidence="2">CGMCC 4.7132</strain>
    </source>
</reference>
<evidence type="ECO:0000313" key="2">
    <source>
        <dbReference type="Proteomes" id="UP001596004"/>
    </source>
</evidence>
<sequence length="113" mass="12502">MAEKYQTGFGQPLLTTTYVNTKLTGINAAQTLSRLHRTADRKSQSDLAVLDFANEVEKSQDAFRPYFEQATTFPTDPDLLYTGQTKVMSAAILVEAEMDAFAPDYLAADDQAK</sequence>
<proteinExistence type="predicted"/>
<gene>
    <name evidence="1" type="ORF">ACFO60_33105</name>
</gene>
<organism evidence="1 2">
    <name type="scientific">Sphaerisporangium dianthi</name>
    <dbReference type="NCBI Taxonomy" id="1436120"/>
    <lineage>
        <taxon>Bacteria</taxon>
        <taxon>Bacillati</taxon>
        <taxon>Actinomycetota</taxon>
        <taxon>Actinomycetes</taxon>
        <taxon>Streptosporangiales</taxon>
        <taxon>Streptosporangiaceae</taxon>
        <taxon>Sphaerisporangium</taxon>
    </lineage>
</organism>
<dbReference type="PANTHER" id="PTHR42927:SF1">
    <property type="entry name" value="HELICASE SUPERFAMILY 1 AND 2 DOMAIN-CONTAINING PROTEIN"/>
    <property type="match status" value="1"/>
</dbReference>
<dbReference type="RefSeq" id="WP_380848546.1">
    <property type="nucleotide sequence ID" value="NZ_JBHSFP010000033.1"/>
</dbReference>
<dbReference type="Proteomes" id="UP001596004">
    <property type="component" value="Unassembled WGS sequence"/>
</dbReference>
<keyword evidence="2" id="KW-1185">Reference proteome</keyword>
<dbReference type="EMBL" id="JBHSFP010000033">
    <property type="protein sequence ID" value="MFC4535629.1"/>
    <property type="molecule type" value="Genomic_DNA"/>
</dbReference>
<dbReference type="Gene3D" id="3.40.50.300">
    <property type="entry name" value="P-loop containing nucleotide triphosphate hydrolases"/>
    <property type="match status" value="1"/>
</dbReference>
<name>A0ABV9CQQ4_9ACTN</name>